<dbReference type="GO" id="GO:0003735">
    <property type="term" value="F:structural constituent of ribosome"/>
    <property type="evidence" value="ECO:0007669"/>
    <property type="project" value="InterPro"/>
</dbReference>
<comment type="similarity">
    <text evidence="1 5 6">Belongs to the universal ribosomal protein uL5 family.</text>
</comment>
<comment type="subunit">
    <text evidence="5">Part of the 50S ribosomal subunit; part of the 5S rRNA/L5/L18/L25 subcomplex. Contacts the 5S rRNA and the P site tRNA. Forms a bridge to the 30S subunit in the 70S ribosome.</text>
</comment>
<evidence type="ECO:0000256" key="5">
    <source>
        <dbReference type="HAMAP-Rule" id="MF_01333"/>
    </source>
</evidence>
<feature type="domain" description="Large ribosomal subunit protein uL5 C-terminal" evidence="8">
    <location>
        <begin position="85"/>
        <end position="177"/>
    </location>
</feature>
<protein>
    <recommendedName>
        <fullName evidence="4 5">Large ribosomal subunit protein uL5</fullName>
    </recommendedName>
</protein>
<reference evidence="9" key="1">
    <citation type="submission" date="2020-05" db="EMBL/GenBank/DDBJ databases">
        <title>High-Quality Genomes of Partial-Nitritation/Anammox System by Hierarchical Clustering Based Hybrid Assembly.</title>
        <authorList>
            <person name="Liu L."/>
            <person name="Wang Y."/>
            <person name="Che Y."/>
            <person name="Chen Y."/>
            <person name="Xia Y."/>
            <person name="Luo R."/>
            <person name="Cheng S.H."/>
            <person name="Zheng C."/>
            <person name="Zhang T."/>
        </authorList>
    </citation>
    <scope>NUCLEOTIDE SEQUENCE</scope>
    <source>
        <strain evidence="9">H1_PAT1</strain>
    </source>
</reference>
<accession>A0A928TWH1</accession>
<dbReference type="HAMAP" id="MF_01333_B">
    <property type="entry name" value="Ribosomal_uL5_B"/>
    <property type="match status" value="1"/>
</dbReference>
<keyword evidence="5" id="KW-0820">tRNA-binding</keyword>
<dbReference type="Gene3D" id="3.30.1440.10">
    <property type="match status" value="1"/>
</dbReference>
<evidence type="ECO:0000259" key="7">
    <source>
        <dbReference type="Pfam" id="PF00281"/>
    </source>
</evidence>
<dbReference type="FunFam" id="3.30.1440.10:FF:000001">
    <property type="entry name" value="50S ribosomal protein L5"/>
    <property type="match status" value="1"/>
</dbReference>
<dbReference type="PIRSF" id="PIRSF002161">
    <property type="entry name" value="Ribosomal_L5"/>
    <property type="match status" value="1"/>
</dbReference>
<dbReference type="PROSITE" id="PS00358">
    <property type="entry name" value="RIBOSOMAL_L5"/>
    <property type="match status" value="1"/>
</dbReference>
<dbReference type="InterPro" id="IPR020929">
    <property type="entry name" value="Ribosomal_uL5_CS"/>
</dbReference>
<keyword evidence="5" id="KW-0694">RNA-binding</keyword>
<organism evidence="9 10">
    <name type="scientific">candidate division WWE3 bacterium</name>
    <dbReference type="NCBI Taxonomy" id="2053526"/>
    <lineage>
        <taxon>Bacteria</taxon>
        <taxon>Katanobacteria</taxon>
    </lineage>
</organism>
<dbReference type="GO" id="GO:0000049">
    <property type="term" value="F:tRNA binding"/>
    <property type="evidence" value="ECO:0007669"/>
    <property type="project" value="UniProtKB-UniRule"/>
</dbReference>
<sequence length="179" mass="19885">MPFSTTLRTNIAKALQAELGLTNVMAIPTVKKVTLSVGISPAKHKDSKMLETAEKVLARVTGQKPVRTKAKKSISNFKIRQGQVVGLKVTLRGQRMWDFVGRLVHVAFPRVRDFRGIPESVVDAQGNLSYGLVEHLAFPEVRPDEIEQIHGLQVTITTNAETRERGLALFRALGFPFQK</sequence>
<name>A0A928TWH1_UNCKA</name>
<dbReference type="InterPro" id="IPR031310">
    <property type="entry name" value="Ribosomal_uL5_N"/>
</dbReference>
<evidence type="ECO:0000256" key="1">
    <source>
        <dbReference type="ARBA" id="ARBA00008553"/>
    </source>
</evidence>
<dbReference type="Proteomes" id="UP000710385">
    <property type="component" value="Unassembled WGS sequence"/>
</dbReference>
<gene>
    <name evidence="5 9" type="primary">rplE</name>
    <name evidence="9" type="ORF">HS096_01440</name>
</gene>
<evidence type="ECO:0000313" key="10">
    <source>
        <dbReference type="Proteomes" id="UP000710385"/>
    </source>
</evidence>
<evidence type="ECO:0000313" key="9">
    <source>
        <dbReference type="EMBL" id="MBE7525043.1"/>
    </source>
</evidence>
<dbReference type="InterPro" id="IPR031309">
    <property type="entry name" value="Ribosomal_uL5_C"/>
</dbReference>
<dbReference type="InterPro" id="IPR002132">
    <property type="entry name" value="Ribosomal_uL5"/>
</dbReference>
<dbReference type="Pfam" id="PF00281">
    <property type="entry name" value="Ribosomal_L5"/>
    <property type="match status" value="1"/>
</dbReference>
<keyword evidence="3 5" id="KW-0687">Ribonucleoprotein</keyword>
<feature type="domain" description="Large ribosomal subunit protein uL5 N-terminal" evidence="7">
    <location>
        <begin position="23"/>
        <end position="80"/>
    </location>
</feature>
<dbReference type="GO" id="GO:0005840">
    <property type="term" value="C:ribosome"/>
    <property type="evidence" value="ECO:0007669"/>
    <property type="project" value="UniProtKB-KW"/>
</dbReference>
<dbReference type="SUPFAM" id="SSF55282">
    <property type="entry name" value="RL5-like"/>
    <property type="match status" value="1"/>
</dbReference>
<dbReference type="NCBIfam" id="NF000585">
    <property type="entry name" value="PRK00010.1"/>
    <property type="match status" value="1"/>
</dbReference>
<keyword evidence="5" id="KW-0699">rRNA-binding</keyword>
<dbReference type="GO" id="GO:0019843">
    <property type="term" value="F:rRNA binding"/>
    <property type="evidence" value="ECO:0007669"/>
    <property type="project" value="UniProtKB-UniRule"/>
</dbReference>
<evidence type="ECO:0000256" key="4">
    <source>
        <dbReference type="ARBA" id="ARBA00035245"/>
    </source>
</evidence>
<dbReference type="GO" id="GO:0006412">
    <property type="term" value="P:translation"/>
    <property type="evidence" value="ECO:0007669"/>
    <property type="project" value="UniProtKB-UniRule"/>
</dbReference>
<dbReference type="PANTHER" id="PTHR11994">
    <property type="entry name" value="60S RIBOSOMAL PROTEIN L11-RELATED"/>
    <property type="match status" value="1"/>
</dbReference>
<proteinExistence type="inferred from homology"/>
<dbReference type="InterPro" id="IPR022803">
    <property type="entry name" value="Ribosomal_uL5_dom_sf"/>
</dbReference>
<evidence type="ECO:0000256" key="3">
    <source>
        <dbReference type="ARBA" id="ARBA00023274"/>
    </source>
</evidence>
<dbReference type="EMBL" id="JABTTY010000001">
    <property type="protein sequence ID" value="MBE7525043.1"/>
    <property type="molecule type" value="Genomic_DNA"/>
</dbReference>
<comment type="function">
    <text evidence="5">This is 1 of the proteins that bind and probably mediate the attachment of the 5S RNA into the large ribosomal subunit, where it forms part of the central protuberance. In the 70S ribosome it contacts protein S13 of the 30S subunit (bridge B1b), connecting the 2 subunits; this bridge is implicated in subunit movement. Contacts the P site tRNA; the 5S rRNA and some of its associated proteins might help stabilize positioning of ribosome-bound tRNAs.</text>
</comment>
<keyword evidence="2 5" id="KW-0689">Ribosomal protein</keyword>
<evidence type="ECO:0000256" key="6">
    <source>
        <dbReference type="RuleBase" id="RU003930"/>
    </source>
</evidence>
<dbReference type="InterPro" id="IPR020930">
    <property type="entry name" value="Ribosomal_uL5_bac-type"/>
</dbReference>
<evidence type="ECO:0000256" key="2">
    <source>
        <dbReference type="ARBA" id="ARBA00022980"/>
    </source>
</evidence>
<dbReference type="Pfam" id="PF00673">
    <property type="entry name" value="Ribosomal_L5_C"/>
    <property type="match status" value="1"/>
</dbReference>
<evidence type="ECO:0000259" key="8">
    <source>
        <dbReference type="Pfam" id="PF00673"/>
    </source>
</evidence>
<dbReference type="GO" id="GO:1990904">
    <property type="term" value="C:ribonucleoprotein complex"/>
    <property type="evidence" value="ECO:0007669"/>
    <property type="project" value="UniProtKB-KW"/>
</dbReference>
<comment type="caution">
    <text evidence="9">The sequence shown here is derived from an EMBL/GenBank/DDBJ whole genome shotgun (WGS) entry which is preliminary data.</text>
</comment>
<dbReference type="AlphaFoldDB" id="A0A928TWH1"/>